<keyword evidence="2" id="KW-1185">Reference proteome</keyword>
<dbReference type="RefSeq" id="WP_335960426.1">
    <property type="nucleotide sequence ID" value="NZ_JAXBLX010000010.1"/>
</dbReference>
<name>A0ABV6KCU1_9BACI</name>
<evidence type="ECO:0000313" key="1">
    <source>
        <dbReference type="EMBL" id="MFC0470777.1"/>
    </source>
</evidence>
<accession>A0ABV6KCU1</accession>
<dbReference type="Pfam" id="PF26325">
    <property type="entry name" value="YhjD"/>
    <property type="match status" value="1"/>
</dbReference>
<proteinExistence type="predicted"/>
<organism evidence="1 2">
    <name type="scientific">Halalkalibacter kiskunsagensis</name>
    <dbReference type="NCBI Taxonomy" id="1548599"/>
    <lineage>
        <taxon>Bacteria</taxon>
        <taxon>Bacillati</taxon>
        <taxon>Bacillota</taxon>
        <taxon>Bacilli</taxon>
        <taxon>Bacillales</taxon>
        <taxon>Bacillaceae</taxon>
        <taxon>Halalkalibacter</taxon>
    </lineage>
</organism>
<evidence type="ECO:0008006" key="3">
    <source>
        <dbReference type="Google" id="ProtNLM"/>
    </source>
</evidence>
<protein>
    <recommendedName>
        <fullName evidence="3">YjcQ protein</fullName>
    </recommendedName>
</protein>
<dbReference type="InterPro" id="IPR058600">
    <property type="entry name" value="YhjD-like"/>
</dbReference>
<gene>
    <name evidence="1" type="ORF">ACFFHM_09805</name>
</gene>
<evidence type="ECO:0000313" key="2">
    <source>
        <dbReference type="Proteomes" id="UP001589838"/>
    </source>
</evidence>
<sequence length="115" mass="13862">MLNKEEEELVFDFIYLPLVRRVLLQDIEKVKNSNVKFTEPYILFLEKIINNVGMDLGKVKKTMFKQGIIVYDQGIIEQRCNYLIVCRGYRKEMNLFPHLMKNDVMEYIKKYFLDI</sequence>
<comment type="caution">
    <text evidence="1">The sequence shown here is derived from an EMBL/GenBank/DDBJ whole genome shotgun (WGS) entry which is preliminary data.</text>
</comment>
<dbReference type="Proteomes" id="UP001589838">
    <property type="component" value="Unassembled WGS sequence"/>
</dbReference>
<reference evidence="1 2" key="1">
    <citation type="submission" date="2024-09" db="EMBL/GenBank/DDBJ databases">
        <authorList>
            <person name="Sun Q."/>
            <person name="Mori K."/>
        </authorList>
    </citation>
    <scope>NUCLEOTIDE SEQUENCE [LARGE SCALE GENOMIC DNA]</scope>
    <source>
        <strain evidence="1 2">NCAIM B.02610</strain>
    </source>
</reference>
<dbReference type="EMBL" id="JBHLUX010000025">
    <property type="protein sequence ID" value="MFC0470777.1"/>
    <property type="molecule type" value="Genomic_DNA"/>
</dbReference>